<feature type="region of interest" description="Disordered" evidence="1">
    <location>
        <begin position="1"/>
        <end position="84"/>
    </location>
</feature>
<feature type="compositionally biased region" description="Low complexity" evidence="1">
    <location>
        <begin position="30"/>
        <end position="39"/>
    </location>
</feature>
<evidence type="ECO:0000256" key="1">
    <source>
        <dbReference type="SAM" id="MobiDB-lite"/>
    </source>
</evidence>
<evidence type="ECO:0000313" key="2">
    <source>
        <dbReference type="EMBL" id="MBB4925574.1"/>
    </source>
</evidence>
<reference evidence="2 3" key="1">
    <citation type="submission" date="2020-08" db="EMBL/GenBank/DDBJ databases">
        <title>Sequencing the genomes of 1000 actinobacteria strains.</title>
        <authorList>
            <person name="Klenk H.-P."/>
        </authorList>
    </citation>
    <scope>NUCLEOTIDE SEQUENCE [LARGE SCALE GENOMIC DNA]</scope>
    <source>
        <strain evidence="2 3">DSM 41654</strain>
    </source>
</reference>
<dbReference type="AlphaFoldDB" id="A0A7W7VXC5"/>
<accession>A0A7W7VXC5</accession>
<keyword evidence="3" id="KW-1185">Reference proteome</keyword>
<proteinExistence type="predicted"/>
<gene>
    <name evidence="2" type="ORF">FHR34_004567</name>
</gene>
<comment type="caution">
    <text evidence="2">The sequence shown here is derived from an EMBL/GenBank/DDBJ whole genome shotgun (WGS) entry which is preliminary data.</text>
</comment>
<evidence type="ECO:0000313" key="3">
    <source>
        <dbReference type="Proteomes" id="UP000540506"/>
    </source>
</evidence>
<feature type="compositionally biased region" description="Basic and acidic residues" evidence="1">
    <location>
        <begin position="1"/>
        <end position="29"/>
    </location>
</feature>
<protein>
    <submittedName>
        <fullName evidence="2">Uncharacterized protein</fullName>
    </submittedName>
</protein>
<dbReference type="Proteomes" id="UP000540506">
    <property type="component" value="Unassembled WGS sequence"/>
</dbReference>
<name>A0A7W7VXC5_KITKI</name>
<sequence>MGMLDKLKEMLGGHSEKATDMADAAKQRATDAGQQAADKAQQHLPGPAADAMGNVTNRAQPGGEDQIQQAESDMESEGGHEWEK</sequence>
<dbReference type="EMBL" id="JACHJV010000001">
    <property type="protein sequence ID" value="MBB4925574.1"/>
    <property type="molecule type" value="Genomic_DNA"/>
</dbReference>
<organism evidence="2 3">
    <name type="scientific">Kitasatospora kifunensis</name>
    <name type="common">Streptomyces kifunensis</name>
    <dbReference type="NCBI Taxonomy" id="58351"/>
    <lineage>
        <taxon>Bacteria</taxon>
        <taxon>Bacillati</taxon>
        <taxon>Actinomycetota</taxon>
        <taxon>Actinomycetes</taxon>
        <taxon>Kitasatosporales</taxon>
        <taxon>Streptomycetaceae</taxon>
        <taxon>Kitasatospora</taxon>
    </lineage>
</organism>
<dbReference type="RefSeq" id="WP_184937875.1">
    <property type="nucleotide sequence ID" value="NZ_JACHJV010000001.1"/>
</dbReference>